<protein>
    <submittedName>
        <fullName evidence="1">Uncharacterized protein</fullName>
    </submittedName>
</protein>
<proteinExistence type="predicted"/>
<evidence type="ECO:0000313" key="2">
    <source>
        <dbReference type="Proteomes" id="UP001066276"/>
    </source>
</evidence>
<dbReference type="EMBL" id="JANPWB010000010">
    <property type="protein sequence ID" value="KAJ1138104.1"/>
    <property type="molecule type" value="Genomic_DNA"/>
</dbReference>
<name>A0AAV7QCU0_PLEWA</name>
<reference evidence="1" key="1">
    <citation type="journal article" date="2022" name="bioRxiv">
        <title>Sequencing and chromosome-scale assembly of the giantPleurodeles waltlgenome.</title>
        <authorList>
            <person name="Brown T."/>
            <person name="Elewa A."/>
            <person name="Iarovenko S."/>
            <person name="Subramanian E."/>
            <person name="Araus A.J."/>
            <person name="Petzold A."/>
            <person name="Susuki M."/>
            <person name="Suzuki K.-i.T."/>
            <person name="Hayashi T."/>
            <person name="Toyoda A."/>
            <person name="Oliveira C."/>
            <person name="Osipova E."/>
            <person name="Leigh N.D."/>
            <person name="Simon A."/>
            <person name="Yun M.H."/>
        </authorList>
    </citation>
    <scope>NUCLEOTIDE SEQUENCE</scope>
    <source>
        <strain evidence="1">20211129_DDA</strain>
        <tissue evidence="1">Liver</tissue>
    </source>
</reference>
<evidence type="ECO:0000313" key="1">
    <source>
        <dbReference type="EMBL" id="KAJ1138104.1"/>
    </source>
</evidence>
<comment type="caution">
    <text evidence="1">The sequence shown here is derived from an EMBL/GenBank/DDBJ whole genome shotgun (WGS) entry which is preliminary data.</text>
</comment>
<sequence>MDLGLITAKRLVTRSWRSPDPLSVQAWGCSLEVWAGAEGAALRREEVLRLRQFPLSAGWEELMLRLRNMNGDPDVEGSV</sequence>
<gene>
    <name evidence="1" type="ORF">NDU88_004495</name>
</gene>
<keyword evidence="2" id="KW-1185">Reference proteome</keyword>
<accession>A0AAV7QCU0</accession>
<dbReference type="AlphaFoldDB" id="A0AAV7QCU0"/>
<dbReference type="Proteomes" id="UP001066276">
    <property type="component" value="Chromosome 6"/>
</dbReference>
<organism evidence="1 2">
    <name type="scientific">Pleurodeles waltl</name>
    <name type="common">Iberian ribbed newt</name>
    <dbReference type="NCBI Taxonomy" id="8319"/>
    <lineage>
        <taxon>Eukaryota</taxon>
        <taxon>Metazoa</taxon>
        <taxon>Chordata</taxon>
        <taxon>Craniata</taxon>
        <taxon>Vertebrata</taxon>
        <taxon>Euteleostomi</taxon>
        <taxon>Amphibia</taxon>
        <taxon>Batrachia</taxon>
        <taxon>Caudata</taxon>
        <taxon>Salamandroidea</taxon>
        <taxon>Salamandridae</taxon>
        <taxon>Pleurodelinae</taxon>
        <taxon>Pleurodeles</taxon>
    </lineage>
</organism>